<reference evidence="2 3" key="1">
    <citation type="journal article" date="2013" name="ISME J.">
        <title>Metabolic model for the filamentous 'Candidatus Microthrix parvicella' based on genomic and metagenomic analyses.</title>
        <authorList>
            <person name="Jon McIlroy S."/>
            <person name="Kristiansen R."/>
            <person name="Albertsen M."/>
            <person name="Michael Karst S."/>
            <person name="Rossetti S."/>
            <person name="Lund Nielsen J."/>
            <person name="Tandoi V."/>
            <person name="James Seviour R."/>
            <person name="Nielsen P.H."/>
        </authorList>
    </citation>
    <scope>NUCLEOTIDE SEQUENCE [LARGE SCALE GENOMIC DNA]</scope>
    <source>
        <strain evidence="2 3">RN1</strain>
    </source>
</reference>
<keyword evidence="3" id="KW-1185">Reference proteome</keyword>
<dbReference type="SUPFAM" id="SSF81301">
    <property type="entry name" value="Nucleotidyltransferase"/>
    <property type="match status" value="1"/>
</dbReference>
<evidence type="ECO:0000259" key="1">
    <source>
        <dbReference type="Pfam" id="PF01909"/>
    </source>
</evidence>
<sequence>MDLARPLSVITPTLDADVLQVLAGANASFTAPQVHRFVGGRSESGVRRTLQRLVVQGIVHVTTTGRTNSYVLNRQHLAAEHVLGLTQLRTRLADAIAEEVEQWDPSPLGLALFGSAARGTMTTKSDIDVFVVQPGDEFEDETPATDATYERWDEQLLGLSWLITEWTGNDARILEYSGREVSAARHSGFPLESVLVDIADHGMWIIGSSADLRPVPGADGRG</sequence>
<dbReference type="STRING" id="1229780.BN381_60065"/>
<dbReference type="CDD" id="cd05403">
    <property type="entry name" value="NT_KNTase_like"/>
    <property type="match status" value="1"/>
</dbReference>
<dbReference type="GO" id="GO:0016779">
    <property type="term" value="F:nucleotidyltransferase activity"/>
    <property type="evidence" value="ECO:0007669"/>
    <property type="project" value="InterPro"/>
</dbReference>
<proteinExistence type="predicted"/>
<dbReference type="Pfam" id="PF01909">
    <property type="entry name" value="NTP_transf_2"/>
    <property type="match status" value="1"/>
</dbReference>
<protein>
    <recommendedName>
        <fullName evidence="1">Polymerase nucleotidyl transferase domain-containing protein</fullName>
    </recommendedName>
</protein>
<dbReference type="AlphaFoldDB" id="R4Z6A3"/>
<accession>R4Z6A3</accession>
<gene>
    <name evidence="2" type="ORF">BN381_60065</name>
</gene>
<dbReference type="eggNOG" id="COG1708">
    <property type="taxonomic scope" value="Bacteria"/>
</dbReference>
<dbReference type="HOGENOM" id="CLU_101755_0_0_11"/>
<evidence type="ECO:0000313" key="2">
    <source>
        <dbReference type="EMBL" id="CCM65161.1"/>
    </source>
</evidence>
<dbReference type="EMBL" id="CANL01000056">
    <property type="protein sequence ID" value="CCM65161.1"/>
    <property type="molecule type" value="Genomic_DNA"/>
</dbReference>
<name>R4Z6A3_9ACTN</name>
<dbReference type="InterPro" id="IPR043519">
    <property type="entry name" value="NT_sf"/>
</dbReference>
<organism evidence="2 3">
    <name type="scientific">Candidatus Neomicrothrix parvicella RN1</name>
    <dbReference type="NCBI Taxonomy" id="1229780"/>
    <lineage>
        <taxon>Bacteria</taxon>
        <taxon>Bacillati</taxon>
        <taxon>Actinomycetota</taxon>
        <taxon>Acidimicrobiia</taxon>
        <taxon>Acidimicrobiales</taxon>
        <taxon>Microthrixaceae</taxon>
        <taxon>Candidatus Neomicrothrix</taxon>
    </lineage>
</organism>
<evidence type="ECO:0000313" key="3">
    <source>
        <dbReference type="Proteomes" id="UP000018291"/>
    </source>
</evidence>
<dbReference type="Gene3D" id="3.30.460.10">
    <property type="entry name" value="Beta Polymerase, domain 2"/>
    <property type="match status" value="1"/>
</dbReference>
<comment type="caution">
    <text evidence="2">The sequence shown here is derived from an EMBL/GenBank/DDBJ whole genome shotgun (WGS) entry which is preliminary data.</text>
</comment>
<dbReference type="InterPro" id="IPR002934">
    <property type="entry name" value="Polymerase_NTP_transf_dom"/>
</dbReference>
<dbReference type="SUPFAM" id="SSF46785">
    <property type="entry name" value="Winged helix' DNA-binding domain"/>
    <property type="match status" value="1"/>
</dbReference>
<dbReference type="InterPro" id="IPR036390">
    <property type="entry name" value="WH_DNA-bd_sf"/>
</dbReference>
<dbReference type="Proteomes" id="UP000018291">
    <property type="component" value="Unassembled WGS sequence"/>
</dbReference>
<feature type="domain" description="Polymerase nucleotidyl transferase" evidence="1">
    <location>
        <begin position="96"/>
        <end position="161"/>
    </location>
</feature>